<organism evidence="12 13">
    <name type="scientific">Citroniella saccharovorans</name>
    <dbReference type="NCBI Taxonomy" id="2053367"/>
    <lineage>
        <taxon>Bacteria</taxon>
        <taxon>Bacillati</taxon>
        <taxon>Bacillota</taxon>
        <taxon>Tissierellia</taxon>
        <taxon>Tissierellales</taxon>
        <taxon>Peptoniphilaceae</taxon>
        <taxon>Citroniella</taxon>
    </lineage>
</organism>
<dbReference type="InterPro" id="IPR029001">
    <property type="entry name" value="ITPase-like_fam"/>
</dbReference>
<proteinExistence type="inferred from homology"/>
<comment type="caution">
    <text evidence="10">Lacks conserved residue(s) required for the propagation of feature annotation.</text>
</comment>
<evidence type="ECO:0000256" key="11">
    <source>
        <dbReference type="RuleBase" id="RU003781"/>
    </source>
</evidence>
<evidence type="ECO:0000256" key="4">
    <source>
        <dbReference type="ARBA" id="ARBA00022741"/>
    </source>
</evidence>
<comment type="function">
    <text evidence="10">Pyrophosphatase that catalyzes the hydrolysis of nucleoside triphosphates to their monophosphate derivatives, with a high preference for the non-canonical purine nucleotides XTP (xanthosine triphosphate), dITP (deoxyinosine triphosphate) and ITP. Seems to function as a house-cleaning enzyme that removes non-canonical purine nucleotides from the nucleotide pool, thus preventing their incorporation into DNA/RNA and avoiding chromosomal lesions.</text>
</comment>
<dbReference type="AlphaFoldDB" id="A0AAW9MY58"/>
<dbReference type="GO" id="GO:0036220">
    <property type="term" value="F:ITP diphosphatase activity"/>
    <property type="evidence" value="ECO:0007669"/>
    <property type="project" value="UniProtKB-UniRule"/>
</dbReference>
<dbReference type="GO" id="GO:0005829">
    <property type="term" value="C:cytosol"/>
    <property type="evidence" value="ECO:0007669"/>
    <property type="project" value="TreeGrafter"/>
</dbReference>
<feature type="active site" description="Proton acceptor" evidence="10">
    <location>
        <position position="73"/>
    </location>
</feature>
<comment type="similarity">
    <text evidence="1 10 11">Belongs to the HAM1 NTPase family.</text>
</comment>
<dbReference type="PANTHER" id="PTHR11067:SF9">
    <property type="entry name" value="INOSINE TRIPHOSPHATE PYROPHOSPHATASE"/>
    <property type="match status" value="1"/>
</dbReference>
<name>A0AAW9MY58_9FIRM</name>
<dbReference type="FunFam" id="3.90.950.10:FF:000001">
    <property type="entry name" value="dITP/XTP pyrophosphatase"/>
    <property type="match status" value="1"/>
</dbReference>
<dbReference type="GO" id="GO:0017111">
    <property type="term" value="F:ribonucleoside triphosphate phosphatase activity"/>
    <property type="evidence" value="ECO:0007669"/>
    <property type="project" value="InterPro"/>
</dbReference>
<dbReference type="GO" id="GO:0035870">
    <property type="term" value="F:dITP diphosphatase activity"/>
    <property type="evidence" value="ECO:0007669"/>
    <property type="project" value="UniProtKB-UniRule"/>
</dbReference>
<evidence type="ECO:0000256" key="10">
    <source>
        <dbReference type="HAMAP-Rule" id="MF_01405"/>
    </source>
</evidence>
<evidence type="ECO:0000256" key="7">
    <source>
        <dbReference type="ARBA" id="ARBA00023080"/>
    </source>
</evidence>
<evidence type="ECO:0000256" key="9">
    <source>
        <dbReference type="ARBA" id="ARBA00052017"/>
    </source>
</evidence>
<evidence type="ECO:0000256" key="5">
    <source>
        <dbReference type="ARBA" id="ARBA00022801"/>
    </source>
</evidence>
<dbReference type="SUPFAM" id="SSF52972">
    <property type="entry name" value="ITPase-like"/>
    <property type="match status" value="1"/>
</dbReference>
<evidence type="ECO:0000256" key="8">
    <source>
        <dbReference type="ARBA" id="ARBA00051875"/>
    </source>
</evidence>
<feature type="binding site" evidence="10">
    <location>
        <begin position="181"/>
        <end position="182"/>
    </location>
    <ligand>
        <name>substrate</name>
    </ligand>
</feature>
<dbReference type="NCBIfam" id="TIGR00042">
    <property type="entry name" value="RdgB/HAM1 family non-canonical purine NTP pyrophosphatase"/>
    <property type="match status" value="1"/>
</dbReference>
<gene>
    <name evidence="12" type="primary">rdgB</name>
    <name evidence="12" type="ORF">VLK81_02895</name>
</gene>
<dbReference type="Gene3D" id="3.90.950.10">
    <property type="match status" value="1"/>
</dbReference>
<protein>
    <recommendedName>
        <fullName evidence="10">dITP/XTP pyrophosphatase</fullName>
        <ecNumber evidence="10">3.6.1.66</ecNumber>
    </recommendedName>
    <alternativeName>
        <fullName evidence="10">Non-canonical purine NTP pyrophosphatase</fullName>
    </alternativeName>
    <alternativeName>
        <fullName evidence="10">Non-standard purine NTP pyrophosphatase</fullName>
    </alternativeName>
    <alternativeName>
        <fullName evidence="10">Nucleoside-triphosphate diphosphatase</fullName>
    </alternativeName>
    <alternativeName>
        <fullName evidence="10">Nucleoside-triphosphate pyrophosphatase</fullName>
        <shortName evidence="10">NTPase</shortName>
    </alternativeName>
</protein>
<dbReference type="Pfam" id="PF01725">
    <property type="entry name" value="Ham1p_like"/>
    <property type="match status" value="1"/>
</dbReference>
<dbReference type="Proteomes" id="UP001357733">
    <property type="component" value="Unassembled WGS sequence"/>
</dbReference>
<evidence type="ECO:0000313" key="12">
    <source>
        <dbReference type="EMBL" id="MEB3428982.1"/>
    </source>
</evidence>
<comment type="cofactor">
    <cofactor evidence="10">
        <name>Mg(2+)</name>
        <dbReference type="ChEBI" id="CHEBI:18420"/>
    </cofactor>
    <text evidence="10">Binds 1 Mg(2+) ion per subunit.</text>
</comment>
<feature type="binding site" evidence="10">
    <location>
        <begin position="153"/>
        <end position="156"/>
    </location>
    <ligand>
        <name>substrate</name>
    </ligand>
</feature>
<dbReference type="GO" id="GO:0009117">
    <property type="term" value="P:nucleotide metabolic process"/>
    <property type="evidence" value="ECO:0007669"/>
    <property type="project" value="UniProtKB-KW"/>
</dbReference>
<feature type="binding site" evidence="10">
    <location>
        <begin position="9"/>
        <end position="14"/>
    </location>
    <ligand>
        <name>substrate</name>
    </ligand>
</feature>
<dbReference type="InterPro" id="IPR002637">
    <property type="entry name" value="RdgB/HAM1"/>
</dbReference>
<keyword evidence="4 10" id="KW-0547">Nucleotide-binding</keyword>
<keyword evidence="13" id="KW-1185">Reference proteome</keyword>
<comment type="subunit">
    <text evidence="2 10">Homodimer.</text>
</comment>
<feature type="binding site" evidence="10">
    <location>
        <position position="74"/>
    </location>
    <ligand>
        <name>substrate</name>
    </ligand>
</feature>
<feature type="binding site" evidence="10">
    <location>
        <position position="176"/>
    </location>
    <ligand>
        <name>substrate</name>
    </ligand>
</feature>
<comment type="catalytic activity">
    <reaction evidence="8 10">
        <text>dITP + H2O = dIMP + diphosphate + H(+)</text>
        <dbReference type="Rhea" id="RHEA:28342"/>
        <dbReference type="ChEBI" id="CHEBI:15377"/>
        <dbReference type="ChEBI" id="CHEBI:15378"/>
        <dbReference type="ChEBI" id="CHEBI:33019"/>
        <dbReference type="ChEBI" id="CHEBI:61194"/>
        <dbReference type="ChEBI" id="CHEBI:61382"/>
        <dbReference type="EC" id="3.6.1.66"/>
    </reaction>
</comment>
<dbReference type="HAMAP" id="MF_01405">
    <property type="entry name" value="Non_canon_purine_NTPase"/>
    <property type="match status" value="1"/>
</dbReference>
<dbReference type="GO" id="GO:0000166">
    <property type="term" value="F:nucleotide binding"/>
    <property type="evidence" value="ECO:0007669"/>
    <property type="project" value="UniProtKB-KW"/>
</dbReference>
<dbReference type="InterPro" id="IPR020922">
    <property type="entry name" value="dITP/XTP_pyrophosphatase"/>
</dbReference>
<dbReference type="PANTHER" id="PTHR11067">
    <property type="entry name" value="INOSINE TRIPHOSPHATE PYROPHOSPHATASE/HAM1 PROTEIN"/>
    <property type="match status" value="1"/>
</dbReference>
<evidence type="ECO:0000256" key="1">
    <source>
        <dbReference type="ARBA" id="ARBA00008023"/>
    </source>
</evidence>
<comment type="catalytic activity">
    <reaction evidence="10">
        <text>ITP + H2O = IMP + diphosphate + H(+)</text>
        <dbReference type="Rhea" id="RHEA:29399"/>
        <dbReference type="ChEBI" id="CHEBI:15377"/>
        <dbReference type="ChEBI" id="CHEBI:15378"/>
        <dbReference type="ChEBI" id="CHEBI:33019"/>
        <dbReference type="ChEBI" id="CHEBI:58053"/>
        <dbReference type="ChEBI" id="CHEBI:61402"/>
        <dbReference type="EC" id="3.6.1.66"/>
    </reaction>
</comment>
<dbReference type="EMBL" id="JAYKOT010000003">
    <property type="protein sequence ID" value="MEB3428982.1"/>
    <property type="molecule type" value="Genomic_DNA"/>
</dbReference>
<dbReference type="GO" id="GO:0046872">
    <property type="term" value="F:metal ion binding"/>
    <property type="evidence" value="ECO:0007669"/>
    <property type="project" value="UniProtKB-KW"/>
</dbReference>
<evidence type="ECO:0000256" key="2">
    <source>
        <dbReference type="ARBA" id="ARBA00011738"/>
    </source>
</evidence>
<evidence type="ECO:0000313" key="13">
    <source>
        <dbReference type="Proteomes" id="UP001357733"/>
    </source>
</evidence>
<dbReference type="CDD" id="cd00515">
    <property type="entry name" value="HAM1"/>
    <property type="match status" value="1"/>
</dbReference>
<dbReference type="RefSeq" id="WP_324619076.1">
    <property type="nucleotide sequence ID" value="NZ_JAYKOT010000003.1"/>
</dbReference>
<comment type="caution">
    <text evidence="12">The sequence shown here is derived from an EMBL/GenBank/DDBJ whole genome shotgun (WGS) entry which is preliminary data.</text>
</comment>
<evidence type="ECO:0000256" key="6">
    <source>
        <dbReference type="ARBA" id="ARBA00022842"/>
    </source>
</evidence>
<keyword evidence="3 10" id="KW-0479">Metal-binding</keyword>
<keyword evidence="7 10" id="KW-0546">Nucleotide metabolism</keyword>
<keyword evidence="6 10" id="KW-0460">Magnesium</keyword>
<keyword evidence="5 10" id="KW-0378">Hydrolase</keyword>
<accession>A0AAW9MY58</accession>
<feature type="binding site" evidence="10">
    <location>
        <position position="73"/>
    </location>
    <ligand>
        <name>Mg(2+)</name>
        <dbReference type="ChEBI" id="CHEBI:18420"/>
    </ligand>
</feature>
<sequence>MGKRLIIASGNRGKIREIKDIYKDLDLEIFGMNELLEKEVDIVEDGESLEDNAKIKALFLKNIFPEDIILADDTGLFVDALPLELGVRTARFAGDNCSEKDNRDKLLKELLGKDNRSATFRTVIAIYSNGEIYLSKGEVLGRIAEEEIGENGFGYDKLFIANESGKTFASMDLSEKDQISHRKRALENAKKILKELI</sequence>
<dbReference type="GO" id="GO:0009146">
    <property type="term" value="P:purine nucleoside triphosphate catabolic process"/>
    <property type="evidence" value="ECO:0007669"/>
    <property type="project" value="UniProtKB-UniRule"/>
</dbReference>
<comment type="catalytic activity">
    <reaction evidence="9 10">
        <text>XTP + H2O = XMP + diphosphate + H(+)</text>
        <dbReference type="Rhea" id="RHEA:28610"/>
        <dbReference type="ChEBI" id="CHEBI:15377"/>
        <dbReference type="ChEBI" id="CHEBI:15378"/>
        <dbReference type="ChEBI" id="CHEBI:33019"/>
        <dbReference type="ChEBI" id="CHEBI:57464"/>
        <dbReference type="ChEBI" id="CHEBI:61314"/>
        <dbReference type="EC" id="3.6.1.66"/>
    </reaction>
</comment>
<evidence type="ECO:0000256" key="3">
    <source>
        <dbReference type="ARBA" id="ARBA00022723"/>
    </source>
</evidence>
<dbReference type="EC" id="3.6.1.66" evidence="10"/>
<reference evidence="12 13" key="1">
    <citation type="submission" date="2024-01" db="EMBL/GenBank/DDBJ databases">
        <title>Complete genome sequence of Citroniella saccharovorans strain M6.X9, isolated from human fecal sample.</title>
        <authorList>
            <person name="Cheng G."/>
            <person name="Westerholm M."/>
            <person name="Schnurer A."/>
        </authorList>
    </citation>
    <scope>NUCLEOTIDE SEQUENCE [LARGE SCALE GENOMIC DNA]</scope>
    <source>
        <strain evidence="12 13">DSM 29873</strain>
    </source>
</reference>
<dbReference type="GO" id="GO:0036222">
    <property type="term" value="F:XTP diphosphatase activity"/>
    <property type="evidence" value="ECO:0007669"/>
    <property type="project" value="UniProtKB-UniRule"/>
</dbReference>